<dbReference type="PANTHER" id="PTHR10067">
    <property type="entry name" value="PHOSPHATIDYLSERINE DECARBOXYLASE"/>
    <property type="match status" value="1"/>
</dbReference>
<dbReference type="SMART" id="SM00239">
    <property type="entry name" value="C2"/>
    <property type="match status" value="2"/>
</dbReference>
<dbReference type="InterPro" id="IPR035892">
    <property type="entry name" value="C2_domain_sf"/>
</dbReference>
<dbReference type="InterPro" id="IPR003817">
    <property type="entry name" value="PS_Dcarbxylase"/>
</dbReference>
<evidence type="ECO:0000259" key="12">
    <source>
        <dbReference type="PROSITE" id="PS50004"/>
    </source>
</evidence>
<evidence type="ECO:0000256" key="9">
    <source>
        <dbReference type="ARBA" id="ARBA00023317"/>
    </source>
</evidence>
<dbReference type="Gene3D" id="2.60.40.150">
    <property type="entry name" value="C2 domain"/>
    <property type="match status" value="2"/>
</dbReference>
<keyword evidence="10" id="KW-0967">Endosome</keyword>
<evidence type="ECO:0000256" key="7">
    <source>
        <dbReference type="ARBA" id="ARBA00023239"/>
    </source>
</evidence>
<gene>
    <name evidence="10" type="primary">PSD2</name>
    <name evidence="13" type="ORF">PIIN_01767</name>
</gene>
<dbReference type="HOGENOM" id="CLU_002661_2_1_1"/>
<feature type="modified residue" description="Pyruvic acid (Ser); by autocatalysis" evidence="10">
    <location>
        <position position="1053"/>
    </location>
</feature>
<evidence type="ECO:0000256" key="3">
    <source>
        <dbReference type="ARBA" id="ARBA00023098"/>
    </source>
</evidence>
<dbReference type="GO" id="GO:0000139">
    <property type="term" value="C:Golgi membrane"/>
    <property type="evidence" value="ECO:0007669"/>
    <property type="project" value="UniProtKB-SubCell"/>
</dbReference>
<feature type="compositionally biased region" description="Polar residues" evidence="11">
    <location>
        <begin position="648"/>
        <end position="657"/>
    </location>
</feature>
<keyword evidence="1 10" id="KW-0444">Lipid biosynthesis</keyword>
<evidence type="ECO:0000256" key="10">
    <source>
        <dbReference type="HAMAP-Rule" id="MF_03209"/>
    </source>
</evidence>
<dbReference type="GO" id="GO:0006646">
    <property type="term" value="P:phosphatidylethanolamine biosynthetic process"/>
    <property type="evidence" value="ECO:0007669"/>
    <property type="project" value="UniProtKB-UniRule"/>
</dbReference>
<evidence type="ECO:0000256" key="1">
    <source>
        <dbReference type="ARBA" id="ARBA00022516"/>
    </source>
</evidence>
<feature type="active site" description="Charge relay system; for autoendoproteolytic cleavage activity" evidence="10">
    <location>
        <position position="908"/>
    </location>
</feature>
<feature type="chain" id="PRO_5023399972" description="Phosphatidylserine decarboxylase 2 beta chain" evidence="10">
    <location>
        <begin position="1"/>
        <end position="1052"/>
    </location>
</feature>
<feature type="domain" description="C2" evidence="12">
    <location>
        <begin position="340"/>
        <end position="464"/>
    </location>
</feature>
<feature type="compositionally biased region" description="Acidic residues" evidence="11">
    <location>
        <begin position="229"/>
        <end position="247"/>
    </location>
</feature>
<evidence type="ECO:0000256" key="11">
    <source>
        <dbReference type="SAM" id="MobiDB-lite"/>
    </source>
</evidence>
<keyword evidence="9 10" id="KW-0670">Pyruvate</keyword>
<dbReference type="eggNOG" id="KOG2419">
    <property type="taxonomic scope" value="Eukaryota"/>
</dbReference>
<feature type="active site" description="Charge relay system; for autoendoproteolytic cleavage activity" evidence="10">
    <location>
        <position position="1053"/>
    </location>
</feature>
<dbReference type="UniPathway" id="UPA00558">
    <property type="reaction ID" value="UER00616"/>
</dbReference>
<evidence type="ECO:0000256" key="6">
    <source>
        <dbReference type="ARBA" id="ARBA00023209"/>
    </source>
</evidence>
<keyword evidence="6 10" id="KW-0594">Phospholipid biosynthesis</keyword>
<keyword evidence="7 10" id="KW-0456">Lyase</keyword>
<feature type="domain" description="C2" evidence="12">
    <location>
        <begin position="30"/>
        <end position="154"/>
    </location>
</feature>
<dbReference type="HAMAP" id="MF_00663">
    <property type="entry name" value="PS_decarb_PSD_B_type2"/>
    <property type="match status" value="1"/>
</dbReference>
<feature type="compositionally biased region" description="Basic and acidic residues" evidence="11">
    <location>
        <begin position="633"/>
        <end position="642"/>
    </location>
</feature>
<dbReference type="InParanoid" id="G4U3D6"/>
<dbReference type="SUPFAM" id="SSF49562">
    <property type="entry name" value="C2 domain (Calcium/lipid-binding domain, CaLB)"/>
    <property type="match status" value="2"/>
</dbReference>
<comment type="caution">
    <text evidence="13">The sequence shown here is derived from an EMBL/GenBank/DDBJ whole genome shotgun (WGS) entry which is preliminary data.</text>
</comment>
<feature type="active site" description="Charge relay system; for autoendoproteolytic cleavage activity" evidence="10">
    <location>
        <position position="966"/>
    </location>
</feature>
<feature type="chain" id="PRO_5023399973" description="Phosphatidylserine decarboxylase 2 alpha chain" evidence="10">
    <location>
        <begin position="1053"/>
        <end position="1093"/>
    </location>
</feature>
<dbReference type="InterPro" id="IPR000008">
    <property type="entry name" value="C2_dom"/>
</dbReference>
<comment type="PTM">
    <text evidence="10">Is synthesized initially as an inactive proenzyme. Formation of the active enzyme involves a self-maturation process in which the active site pyruvoyl group is generated from an internal serine residue via an autocatalytic post-translational modification. Two non-identical subunits are generated from the proenzyme in this reaction, and the pyruvate is formed at the N-terminus of the alpha chain, which is derived from the carboxyl end of the proenzyme. The autoendoproteolytic cleavage occurs by a canonical serine protease mechanism, in which the side chain hydroxyl group of the serine supplies its oxygen atom to form the C-terminus of the beta chain, while the remainder of the serine residue undergoes an oxidative deamination to produce ammonia and the pyruvoyl prosthetic group on the alpha chain. During this reaction, the Ser that is part of the protease active site of the proenzyme becomes the pyruvoyl prosthetic group, which constitutes an essential element of the active site of the mature decarboxylase.</text>
</comment>
<comment type="subcellular location">
    <subcellularLocation>
        <location evidence="10">Golgi apparatus membrane</location>
        <topology evidence="10">Peripheral membrane protein</topology>
        <orientation evidence="10">Cytoplasmic side</orientation>
    </subcellularLocation>
    <subcellularLocation>
        <location evidence="10">Endosome membrane</location>
        <topology evidence="10">Peripheral membrane protein</topology>
        <orientation evidence="10">Cytoplasmic side</orientation>
    </subcellularLocation>
</comment>
<keyword evidence="3 10" id="KW-0443">Lipid metabolism</keyword>
<dbReference type="GO" id="GO:0004609">
    <property type="term" value="F:phosphatidylserine decarboxylase activity"/>
    <property type="evidence" value="ECO:0007669"/>
    <property type="project" value="UniProtKB-UniRule"/>
</dbReference>
<dbReference type="GO" id="GO:0016540">
    <property type="term" value="P:protein autoprocessing"/>
    <property type="evidence" value="ECO:0007669"/>
    <property type="project" value="UniProtKB-UniRule"/>
</dbReference>
<evidence type="ECO:0000256" key="8">
    <source>
        <dbReference type="ARBA" id="ARBA00023264"/>
    </source>
</evidence>
<feature type="region of interest" description="Disordered" evidence="11">
    <location>
        <begin position="304"/>
        <end position="351"/>
    </location>
</feature>
<evidence type="ECO:0000313" key="13">
    <source>
        <dbReference type="EMBL" id="CCA78094.1"/>
    </source>
</evidence>
<feature type="compositionally biased region" description="Low complexity" evidence="11">
    <location>
        <begin position="314"/>
        <end position="331"/>
    </location>
</feature>
<keyword evidence="10" id="KW-0333">Golgi apparatus</keyword>
<comment type="domain">
    <text evidence="10">The C2 domains have an essential, but non-catalytic function. They may facilitate interactions with other proteins and are required for lipid transport function.</text>
</comment>
<accession>G4U3D6</accession>
<keyword evidence="5 10" id="KW-0865">Zymogen</keyword>
<comment type="catalytic activity">
    <reaction evidence="10">
        <text>a 1,2-diacyl-sn-glycero-3-phospho-L-serine + H(+) = a 1,2-diacyl-sn-glycero-3-phosphoethanolamine + CO2</text>
        <dbReference type="Rhea" id="RHEA:20828"/>
        <dbReference type="ChEBI" id="CHEBI:15378"/>
        <dbReference type="ChEBI" id="CHEBI:16526"/>
        <dbReference type="ChEBI" id="CHEBI:57262"/>
        <dbReference type="ChEBI" id="CHEBI:64612"/>
        <dbReference type="EC" id="4.1.1.65"/>
    </reaction>
</comment>
<dbReference type="EMBL" id="CAFZ01001883">
    <property type="protein sequence ID" value="CCA78094.1"/>
    <property type="molecule type" value="Genomic_DNA"/>
</dbReference>
<dbReference type="EC" id="4.1.1.65" evidence="10"/>
<protein>
    <recommendedName>
        <fullName evidence="10">Phosphatidylserine decarboxylase proenzyme 2</fullName>
        <ecNumber evidence="10">4.1.1.65</ecNumber>
    </recommendedName>
    <component>
        <recommendedName>
            <fullName evidence="10">Phosphatidylserine decarboxylase 2 beta chain</fullName>
        </recommendedName>
    </component>
    <component>
        <recommendedName>
            <fullName evidence="10">Phosphatidylserine decarboxylase 2 alpha chain</fullName>
        </recommendedName>
    </component>
</protein>
<dbReference type="InterPro" id="IPR033179">
    <property type="entry name" value="PSD_type2_pro"/>
</dbReference>
<feature type="active site" description="Schiff-base intermediate with substrate; via pyruvic acid; for decarboxylase activity" evidence="10">
    <location>
        <position position="1053"/>
    </location>
</feature>
<comment type="cofactor">
    <cofactor evidence="10">
        <name>pyruvate</name>
        <dbReference type="ChEBI" id="CHEBI:15361"/>
    </cofactor>
    <text evidence="10">Binds 1 pyruvoyl group covalently per subunit.</text>
</comment>
<dbReference type="OMA" id="TCASRDW"/>
<dbReference type="PROSITE" id="PS50004">
    <property type="entry name" value="C2"/>
    <property type="match status" value="2"/>
</dbReference>
<feature type="compositionally biased region" description="Polar residues" evidence="11">
    <location>
        <begin position="304"/>
        <end position="313"/>
    </location>
</feature>
<dbReference type="OrthoDB" id="5973539at2759"/>
<dbReference type="GO" id="GO:0010008">
    <property type="term" value="C:endosome membrane"/>
    <property type="evidence" value="ECO:0007669"/>
    <property type="project" value="UniProtKB-SubCell"/>
</dbReference>
<dbReference type="Pfam" id="PF02666">
    <property type="entry name" value="PS_Dcarbxylase"/>
    <property type="match status" value="1"/>
</dbReference>
<dbReference type="PANTHER" id="PTHR10067:SF17">
    <property type="entry name" value="PHOSPHATIDYLSERINE DECARBOXYLASE PROENZYME 2"/>
    <property type="match status" value="1"/>
</dbReference>
<keyword evidence="4 10" id="KW-0472">Membrane</keyword>
<dbReference type="CDD" id="cd00030">
    <property type="entry name" value="C2"/>
    <property type="match status" value="1"/>
</dbReference>
<comment type="function">
    <text evidence="10">Catalyzes the formation of phosphatidylethanolamine (PtdEtn) from phosphatidylserine (PtdSer). Plays a central role in phospholipid metabolism and in the interorganelle trafficking of phosphatidylserine.</text>
</comment>
<evidence type="ECO:0000256" key="5">
    <source>
        <dbReference type="ARBA" id="ARBA00023145"/>
    </source>
</evidence>
<dbReference type="STRING" id="1109443.G4U3D6"/>
<dbReference type="FunCoup" id="G4U3D6">
    <property type="interactions" value="55"/>
</dbReference>
<name>G4U3D6_SERID</name>
<evidence type="ECO:0000256" key="4">
    <source>
        <dbReference type="ARBA" id="ARBA00023136"/>
    </source>
</evidence>
<sequence length="1093" mass="120696">MAPTNSTTKKGIRIGSALKSGASKVIPGKRFARPIATVTTPAPGEQPVFILKVQIVGCNGLPGVDRSGKSDPYVTVRLLQKQFQTPAITANLDPEFPAAQSTFEFPVFASLIEALGALELIVWDKNIVMKKEYLGEVAIPIGEWFAGTALTFDDPNNTPIVRPLLSTKASRPAMGSIRIKLGLVPVNPQMPDVKQPYQEMVRRSQDAAVTLQSAPPTEGIGTVRSDDGHDLEDDGMTDDETEDEFDSDQPSAAEVIQAVAPVGAVSVAPATPQVAVKAPEIVAPIPEPISSRPGLLPRLFSTSSRRGLTQPQQPAEESTSTSAPSSRPSTPGKSKRPKFRRGRSDKGSTYNFGGEKDVLGIVLLEVNKAEDLPKLKNMTRTGWDMDPFVVISFSKKVFRTRVLRHNLNPVWDEKLLFHVRRFEANYNIQLTVLDWDKLSGNDLIADTTLNVAELIQAAPKPDPTTGLYADLQKDTEMMPFSLTLNVNKEAVGDGSHKPTISFKAKYQPYDLLRQRFWANYLKQYDTDDTGAFSHLEITAMLDSLGSTLSRETLNSWFTRSGRDPVREELTLAEVIQYLEEETSRPDSQKKKLSGSQDESLSAAPSGIATPSMLKSLQSEPLNFEKIDFTGEDFRRSPSREDFPEANPNEPSGNTNVLGSMPVPAGPQLKNKRNSLPTRADIPSVVTTEAETPSRQQSQSDEDDSGSGLEDRVERVINVKTCPLCHRPRLNNKGEMDIITHLAVCASQDWEKVDRITVGNFVTASQAQRKWYTKAIAKLSTGAYSIGANSANVIVQNRMTGQLEEEKMQGFVRIGIRLLYKGARSRMEGAQARRLLKSMSIKEGVKFNNPESAKGIRAFIEFHNLNVDEILDPIDSFPNFNEFFYRKLKPEARPVSDPDDPRTIVSSADCRLMAFESVGEATRIWIKGREFTVGRLLGERYKDEIHKYEGGALVIFRLAPQDYHRFHSPVDGKIGPMTYISGEYYTVNPQAIRTQLDVYGENARKIVPIDSPVFGRVFCACIGAMMVGTIVTTVNEGEEVKRGQEFGYFAFGGSTIVTIFPKGTAVWDQDLLDNSKAPLETLVRVGMRIGRKAD</sequence>
<keyword evidence="2 10" id="KW-0210">Decarboxylase</keyword>
<comment type="similarity">
    <text evidence="10">Belongs to the phosphatidylserine decarboxylase family. PSD-B subfamily. Eukaryotic type II sub-subfamily.</text>
</comment>
<evidence type="ECO:0000256" key="2">
    <source>
        <dbReference type="ARBA" id="ARBA00022793"/>
    </source>
</evidence>
<keyword evidence="8 10" id="KW-1208">Phospholipid metabolism</keyword>
<dbReference type="Pfam" id="PF00168">
    <property type="entry name" value="C2"/>
    <property type="match status" value="2"/>
</dbReference>
<feature type="site" description="Cleavage (non-hydrolytic); by autocatalysis" evidence="10">
    <location>
        <begin position="1052"/>
        <end position="1053"/>
    </location>
</feature>
<feature type="compositionally biased region" description="Basic residues" evidence="11">
    <location>
        <begin position="333"/>
        <end position="343"/>
    </location>
</feature>
<dbReference type="Proteomes" id="UP000007148">
    <property type="component" value="Unassembled WGS sequence"/>
</dbReference>
<reference evidence="13 14" key="1">
    <citation type="journal article" date="2011" name="PLoS Pathog.">
        <title>Endophytic Life Strategies Decoded by Genome and Transcriptome Analyses of the Mutualistic Root Symbiont Piriformospora indica.</title>
        <authorList>
            <person name="Zuccaro A."/>
            <person name="Lahrmann U."/>
            <person name="Guldener U."/>
            <person name="Langen G."/>
            <person name="Pfiffi S."/>
            <person name="Biedenkopf D."/>
            <person name="Wong P."/>
            <person name="Samans B."/>
            <person name="Grimm C."/>
            <person name="Basiewicz M."/>
            <person name="Murat C."/>
            <person name="Martin F."/>
            <person name="Kogel K.H."/>
        </authorList>
    </citation>
    <scope>NUCLEOTIDE SEQUENCE [LARGE SCALE GENOMIC DNA]</scope>
    <source>
        <strain evidence="13 14">DSM 11827</strain>
    </source>
</reference>
<comment type="pathway">
    <text evidence="10">Phospholipid metabolism; phosphatidylethanolamine biosynthesis; phosphatidylethanolamine from CDP-diacylglycerol: step 2/2.</text>
</comment>
<organism evidence="13 14">
    <name type="scientific">Serendipita indica (strain DSM 11827)</name>
    <name type="common">Root endophyte fungus</name>
    <name type="synonym">Piriformospora indica</name>
    <dbReference type="NCBI Taxonomy" id="1109443"/>
    <lineage>
        <taxon>Eukaryota</taxon>
        <taxon>Fungi</taxon>
        <taxon>Dikarya</taxon>
        <taxon>Basidiomycota</taxon>
        <taxon>Agaricomycotina</taxon>
        <taxon>Agaricomycetes</taxon>
        <taxon>Sebacinales</taxon>
        <taxon>Serendipitaceae</taxon>
        <taxon>Serendipita</taxon>
    </lineage>
</organism>
<keyword evidence="14" id="KW-1185">Reference proteome</keyword>
<comment type="subunit">
    <text evidence="10">Heterodimer of a large membrane-associated beta subunit and a small pyruvoyl-containing alpha subunit.</text>
</comment>
<feature type="region of interest" description="Disordered" evidence="11">
    <location>
        <begin position="205"/>
        <end position="251"/>
    </location>
</feature>
<feature type="region of interest" description="Disordered" evidence="11">
    <location>
        <begin position="580"/>
        <end position="608"/>
    </location>
</feature>
<evidence type="ECO:0000313" key="14">
    <source>
        <dbReference type="Proteomes" id="UP000007148"/>
    </source>
</evidence>
<dbReference type="CDD" id="cd04039">
    <property type="entry name" value="C2_PSD"/>
    <property type="match status" value="1"/>
</dbReference>
<dbReference type="GO" id="GO:0005795">
    <property type="term" value="C:Golgi stack"/>
    <property type="evidence" value="ECO:0007669"/>
    <property type="project" value="UniProtKB-UniRule"/>
</dbReference>
<feature type="region of interest" description="Disordered" evidence="11">
    <location>
        <begin position="633"/>
        <end position="709"/>
    </location>
</feature>
<dbReference type="AlphaFoldDB" id="G4U3D6"/>
<proteinExistence type="inferred from homology"/>